<dbReference type="AlphaFoldDB" id="A0A1I6D4D3"/>
<evidence type="ECO:0008006" key="5">
    <source>
        <dbReference type="Google" id="ProtNLM"/>
    </source>
</evidence>
<organism evidence="3 4">
    <name type="scientific">Poseidonocella sedimentorum</name>
    <dbReference type="NCBI Taxonomy" id="871652"/>
    <lineage>
        <taxon>Bacteria</taxon>
        <taxon>Pseudomonadati</taxon>
        <taxon>Pseudomonadota</taxon>
        <taxon>Alphaproteobacteria</taxon>
        <taxon>Rhodobacterales</taxon>
        <taxon>Roseobacteraceae</taxon>
        <taxon>Poseidonocella</taxon>
    </lineage>
</organism>
<keyword evidence="4" id="KW-1185">Reference proteome</keyword>
<evidence type="ECO:0000313" key="4">
    <source>
        <dbReference type="Proteomes" id="UP000199302"/>
    </source>
</evidence>
<feature type="chain" id="PRO_5011734017" description="Ferrochelatase" evidence="2">
    <location>
        <begin position="20"/>
        <end position="62"/>
    </location>
</feature>
<proteinExistence type="predicted"/>
<evidence type="ECO:0000256" key="2">
    <source>
        <dbReference type="SAM" id="SignalP"/>
    </source>
</evidence>
<keyword evidence="1" id="KW-0472">Membrane</keyword>
<keyword evidence="1" id="KW-0812">Transmembrane</keyword>
<dbReference type="STRING" id="871652.SAMN04515673_102140"/>
<keyword evidence="2" id="KW-0732">Signal</keyword>
<evidence type="ECO:0000313" key="3">
    <source>
        <dbReference type="EMBL" id="SFR00339.1"/>
    </source>
</evidence>
<keyword evidence="1" id="KW-1133">Transmembrane helix</keyword>
<feature type="signal peptide" evidence="2">
    <location>
        <begin position="1"/>
        <end position="19"/>
    </location>
</feature>
<protein>
    <recommendedName>
        <fullName evidence="5">Ferrochelatase</fullName>
    </recommendedName>
</protein>
<evidence type="ECO:0000256" key="1">
    <source>
        <dbReference type="SAM" id="Phobius"/>
    </source>
</evidence>
<sequence length="62" mass="6204">MKKIAIAAAFSVAATGAFAGSMEEPMMEAPVIVEEVEESSTSNGIIVPLILVALVAAAVAAD</sequence>
<dbReference type="Proteomes" id="UP000199302">
    <property type="component" value="Unassembled WGS sequence"/>
</dbReference>
<name>A0A1I6D4D3_9RHOB</name>
<dbReference type="RefSeq" id="WP_092077519.1">
    <property type="nucleotide sequence ID" value="NZ_FOYI01000002.1"/>
</dbReference>
<reference evidence="3 4" key="1">
    <citation type="submission" date="2016-10" db="EMBL/GenBank/DDBJ databases">
        <authorList>
            <person name="de Groot N.N."/>
        </authorList>
    </citation>
    <scope>NUCLEOTIDE SEQUENCE [LARGE SCALE GENOMIC DNA]</scope>
    <source>
        <strain evidence="4">KMM 9023,NRIC 0796,JCM 17311,KCTC 23692</strain>
    </source>
</reference>
<gene>
    <name evidence="3" type="ORF">SAMN04515673_102140</name>
</gene>
<accession>A0A1I6D4D3</accession>
<feature type="transmembrane region" description="Helical" evidence="1">
    <location>
        <begin position="43"/>
        <end position="61"/>
    </location>
</feature>
<dbReference type="EMBL" id="FOYI01000002">
    <property type="protein sequence ID" value="SFR00339.1"/>
    <property type="molecule type" value="Genomic_DNA"/>
</dbReference>